<accession>A0A199UT94</accession>
<dbReference type="SUPFAM" id="SSF52058">
    <property type="entry name" value="L domain-like"/>
    <property type="match status" value="1"/>
</dbReference>
<dbReference type="Proteomes" id="UP000092600">
    <property type="component" value="Unassembled WGS sequence"/>
</dbReference>
<sequence length="165" mass="19125">MMRATSFSKKKIHQHRKCYLIHDLMHDLALSVPAHEVLTLQNDKNEQRTSPSIVRHLAICASNLELSTLNELGWYDRLQSILRENFPQVRNSGYLQLIMPSTIKIWLLDISHCAIQELPENIDNLKLLQYLDISNALLEGCLSHLCLYNLRILDLLRINQVSQIN</sequence>
<reference evidence="1 2" key="1">
    <citation type="journal article" date="2016" name="DNA Res.">
        <title>The draft genome of MD-2 pineapple using hybrid error correction of long reads.</title>
        <authorList>
            <person name="Redwan R.M."/>
            <person name="Saidin A."/>
            <person name="Kumar S.V."/>
        </authorList>
    </citation>
    <scope>NUCLEOTIDE SEQUENCE [LARGE SCALE GENOMIC DNA]</scope>
    <source>
        <strain evidence="2">cv. MD2</strain>
        <tissue evidence="1">Leaf</tissue>
    </source>
</reference>
<comment type="caution">
    <text evidence="1">The sequence shown here is derived from an EMBL/GenBank/DDBJ whole genome shotgun (WGS) entry which is preliminary data.</text>
</comment>
<organism evidence="1 2">
    <name type="scientific">Ananas comosus</name>
    <name type="common">Pineapple</name>
    <name type="synonym">Ananas ananas</name>
    <dbReference type="NCBI Taxonomy" id="4615"/>
    <lineage>
        <taxon>Eukaryota</taxon>
        <taxon>Viridiplantae</taxon>
        <taxon>Streptophyta</taxon>
        <taxon>Embryophyta</taxon>
        <taxon>Tracheophyta</taxon>
        <taxon>Spermatophyta</taxon>
        <taxon>Magnoliopsida</taxon>
        <taxon>Liliopsida</taxon>
        <taxon>Poales</taxon>
        <taxon>Bromeliaceae</taxon>
        <taxon>Bromelioideae</taxon>
        <taxon>Ananas</taxon>
    </lineage>
</organism>
<proteinExistence type="predicted"/>
<name>A0A199UT94_ANACO</name>
<dbReference type="Gene3D" id="3.80.10.10">
    <property type="entry name" value="Ribonuclease Inhibitor"/>
    <property type="match status" value="1"/>
</dbReference>
<evidence type="ECO:0000313" key="2">
    <source>
        <dbReference type="Proteomes" id="UP000092600"/>
    </source>
</evidence>
<dbReference type="InterPro" id="IPR032675">
    <property type="entry name" value="LRR_dom_sf"/>
</dbReference>
<gene>
    <name evidence="1" type="ORF">ACMD2_23478</name>
</gene>
<dbReference type="EMBL" id="LSRQ01005139">
    <property type="protein sequence ID" value="OAY68032.1"/>
    <property type="molecule type" value="Genomic_DNA"/>
</dbReference>
<protein>
    <submittedName>
        <fullName evidence="1">Uncharacterized protein</fullName>
    </submittedName>
</protein>
<evidence type="ECO:0000313" key="1">
    <source>
        <dbReference type="EMBL" id="OAY68032.1"/>
    </source>
</evidence>
<dbReference type="AlphaFoldDB" id="A0A199UT94"/>